<name>A0A8S5RWY4_9CAUD</name>
<protein>
    <submittedName>
        <fullName evidence="1">Uncharacterized protein</fullName>
    </submittedName>
</protein>
<dbReference type="EMBL" id="BK032502">
    <property type="protein sequence ID" value="DAF43268.1"/>
    <property type="molecule type" value="Genomic_DNA"/>
</dbReference>
<sequence length="284" mass="29576">MGTPFRLGLSDWVSGCLNGLRQPENEKRGFQAALGGMRQPENGVVGFRFATPLRSAGCLLLRRLPCQKAAQGEGFEVAGIQQGEADEFVALLVVRVFFGEKLRFGVAACGAVVPSGFEVSLRLRVVHDAALGQVVRAEAFAGELVHQALDFGRGGGFAVGVVLLAEHVQIAVGAVAFHNQQPVKRDAGLLGLDFADEFAPCQRQGLAAPVFVADDGVARKDGADGLVLVFGADDFEGGEADGGVAVLQDEDLVFFLQIALEQLGAGAAVVGGVESVELGGLDFA</sequence>
<reference evidence="1" key="1">
    <citation type="journal article" date="2021" name="Proc. Natl. Acad. Sci. U.S.A.">
        <title>A Catalog of Tens of Thousands of Viruses from Human Metagenomes Reveals Hidden Associations with Chronic Diseases.</title>
        <authorList>
            <person name="Tisza M.J."/>
            <person name="Buck C.B."/>
        </authorList>
    </citation>
    <scope>NUCLEOTIDE SEQUENCE</scope>
    <source>
        <strain evidence="1">CtLYR7</strain>
    </source>
</reference>
<organism evidence="1">
    <name type="scientific">Myoviridae sp. ctLYR7</name>
    <dbReference type="NCBI Taxonomy" id="2827679"/>
    <lineage>
        <taxon>Viruses</taxon>
        <taxon>Duplodnaviria</taxon>
        <taxon>Heunggongvirae</taxon>
        <taxon>Uroviricota</taxon>
        <taxon>Caudoviricetes</taxon>
    </lineage>
</organism>
<proteinExistence type="predicted"/>
<accession>A0A8S5RWY4</accession>
<evidence type="ECO:0000313" key="1">
    <source>
        <dbReference type="EMBL" id="DAF43268.1"/>
    </source>
</evidence>